<feature type="transmembrane region" description="Helical" evidence="1">
    <location>
        <begin position="83"/>
        <end position="106"/>
    </location>
</feature>
<evidence type="ECO:0000313" key="2">
    <source>
        <dbReference type="EMBL" id="KPM46304.1"/>
    </source>
</evidence>
<dbReference type="PANTHER" id="PTHR42069">
    <property type="entry name" value="HYPHAL ANASTAMOSIS-8 PROTEIN"/>
    <property type="match status" value="1"/>
</dbReference>
<reference evidence="2 3" key="1">
    <citation type="submission" date="2015-09" db="EMBL/GenBank/DDBJ databases">
        <title>Draft genome of a European isolate of the apple canker pathogen Neonectria ditissima.</title>
        <authorList>
            <person name="Gomez-Cortecero A."/>
            <person name="Harrison R.J."/>
            <person name="Armitage A.D."/>
        </authorList>
    </citation>
    <scope>NUCLEOTIDE SEQUENCE [LARGE SCALE GENOMIC DNA]</scope>
    <source>
        <strain evidence="2 3">R09/05</strain>
    </source>
</reference>
<keyword evidence="1" id="KW-1133">Transmembrane helix</keyword>
<dbReference type="OrthoDB" id="3890746at2759"/>
<keyword evidence="1" id="KW-0472">Membrane</keyword>
<dbReference type="PANTHER" id="PTHR42069:SF1">
    <property type="entry name" value="MARVEL DOMAIN-CONTAINING PROTEIN"/>
    <property type="match status" value="1"/>
</dbReference>
<keyword evidence="3" id="KW-1185">Reference proteome</keyword>
<protein>
    <recommendedName>
        <fullName evidence="4">MARVEL domain-containing protein</fullName>
    </recommendedName>
</protein>
<dbReference type="AlphaFoldDB" id="A0A0P7BH64"/>
<comment type="caution">
    <text evidence="2">The sequence shown here is derived from an EMBL/GenBank/DDBJ whole genome shotgun (WGS) entry which is preliminary data.</text>
</comment>
<organism evidence="2 3">
    <name type="scientific">Neonectria ditissima</name>
    <dbReference type="NCBI Taxonomy" id="78410"/>
    <lineage>
        <taxon>Eukaryota</taxon>
        <taxon>Fungi</taxon>
        <taxon>Dikarya</taxon>
        <taxon>Ascomycota</taxon>
        <taxon>Pezizomycotina</taxon>
        <taxon>Sordariomycetes</taxon>
        <taxon>Hypocreomycetidae</taxon>
        <taxon>Hypocreales</taxon>
        <taxon>Nectriaceae</taxon>
        <taxon>Neonectria</taxon>
    </lineage>
</organism>
<gene>
    <name evidence="2" type="ORF">AK830_g356</name>
</gene>
<evidence type="ECO:0000313" key="3">
    <source>
        <dbReference type="Proteomes" id="UP000050424"/>
    </source>
</evidence>
<evidence type="ECO:0008006" key="4">
    <source>
        <dbReference type="Google" id="ProtNLM"/>
    </source>
</evidence>
<dbReference type="EMBL" id="LKCW01000002">
    <property type="protein sequence ID" value="KPM46304.1"/>
    <property type="molecule type" value="Genomic_DNA"/>
</dbReference>
<proteinExistence type="predicted"/>
<feature type="transmembrane region" description="Helical" evidence="1">
    <location>
        <begin position="39"/>
        <end position="63"/>
    </location>
</feature>
<keyword evidence="1" id="KW-0812">Transmembrane</keyword>
<accession>A0A0P7BH64</accession>
<feature type="transmembrane region" description="Helical" evidence="1">
    <location>
        <begin position="118"/>
        <end position="144"/>
    </location>
</feature>
<sequence>MSTAGTKTEVSASNFEVDSEDLRLDSKIHMYRLIDNARLGLTVLALVAGITVLGVSADSMAVYQATHVPDDFLLPLWPYNMDFRPTVALVTGSAIVIVANVISLLASKTQIVRSRLGVHMALSLATPVIALIAAIIAMAFFYAVNTSTTADSLQSWTCRWKDVTMMTQPHFGTLCKQSKAGLGLSVFLVPLEAIILGLAGYQTTLQRQLDQASSGPERKTGSPTMS</sequence>
<dbReference type="Proteomes" id="UP000050424">
    <property type="component" value="Unassembled WGS sequence"/>
</dbReference>
<name>A0A0P7BH64_9HYPO</name>
<feature type="transmembrane region" description="Helical" evidence="1">
    <location>
        <begin position="180"/>
        <end position="201"/>
    </location>
</feature>
<evidence type="ECO:0000256" key="1">
    <source>
        <dbReference type="SAM" id="Phobius"/>
    </source>
</evidence>